<name>A0A1X0IQ13_MYCRH</name>
<dbReference type="SUPFAM" id="SSF89550">
    <property type="entry name" value="PHP domain-like"/>
    <property type="match status" value="1"/>
</dbReference>
<gene>
    <name evidence="2" type="ORF">BST42_20030</name>
</gene>
<dbReference type="InterPro" id="IPR003959">
    <property type="entry name" value="ATPase_AAA_core"/>
</dbReference>
<evidence type="ECO:0000313" key="2">
    <source>
        <dbReference type="EMBL" id="ORB50493.1"/>
    </source>
</evidence>
<evidence type="ECO:0000313" key="3">
    <source>
        <dbReference type="Proteomes" id="UP000192534"/>
    </source>
</evidence>
<comment type="caution">
    <text evidence="2">The sequence shown here is derived from an EMBL/GenBank/DDBJ whole genome shotgun (WGS) entry which is preliminary data.</text>
</comment>
<proteinExistence type="predicted"/>
<dbReference type="Pfam" id="PF13304">
    <property type="entry name" value="AAA_21"/>
    <property type="match status" value="1"/>
</dbReference>
<dbReference type="InterPro" id="IPR016195">
    <property type="entry name" value="Pol/histidinol_Pase-like"/>
</dbReference>
<dbReference type="OrthoDB" id="9791620at2"/>
<accession>A0A1X0IQ13</accession>
<dbReference type="RefSeq" id="WP_083121052.1">
    <property type="nucleotide sequence ID" value="NZ_JACKUO010000043.1"/>
</dbReference>
<dbReference type="Proteomes" id="UP000192534">
    <property type="component" value="Unassembled WGS sequence"/>
</dbReference>
<dbReference type="GO" id="GO:0005524">
    <property type="term" value="F:ATP binding"/>
    <property type="evidence" value="ECO:0007669"/>
    <property type="project" value="InterPro"/>
</dbReference>
<dbReference type="GO" id="GO:0016887">
    <property type="term" value="F:ATP hydrolysis activity"/>
    <property type="evidence" value="ECO:0007669"/>
    <property type="project" value="InterPro"/>
</dbReference>
<dbReference type="NCBIfam" id="NF045780">
    <property type="entry name" value="TrlF_fam_ATP"/>
    <property type="match status" value="1"/>
</dbReference>
<reference evidence="2 3" key="1">
    <citation type="submission" date="2016-12" db="EMBL/GenBank/DDBJ databases">
        <title>The new phylogeny of genus Mycobacterium.</title>
        <authorList>
            <person name="Tortoli E."/>
            <person name="Trovato A."/>
            <person name="Cirillo D.M."/>
        </authorList>
    </citation>
    <scope>NUCLEOTIDE SEQUENCE [LARGE SCALE GENOMIC DNA]</scope>
    <source>
        <strain evidence="2 3">DSM 44223</strain>
    </source>
</reference>
<dbReference type="EMBL" id="MVIH01000010">
    <property type="protein sequence ID" value="ORB50493.1"/>
    <property type="molecule type" value="Genomic_DNA"/>
</dbReference>
<dbReference type="Gene3D" id="3.20.20.140">
    <property type="entry name" value="Metal-dependent hydrolases"/>
    <property type="match status" value="1"/>
</dbReference>
<dbReference type="InterPro" id="IPR054787">
    <property type="entry name" value="TrlF_ATPase"/>
</dbReference>
<organism evidence="2 3">
    <name type="scientific">Mycolicibacterium rhodesiae</name>
    <name type="common">Mycobacterium rhodesiae</name>
    <dbReference type="NCBI Taxonomy" id="36814"/>
    <lineage>
        <taxon>Bacteria</taxon>
        <taxon>Bacillati</taxon>
        <taxon>Actinomycetota</taxon>
        <taxon>Actinomycetes</taxon>
        <taxon>Mycobacteriales</taxon>
        <taxon>Mycobacteriaceae</taxon>
        <taxon>Mycolicibacterium</taxon>
    </lineage>
</organism>
<dbReference type="SUPFAM" id="SSF52540">
    <property type="entry name" value="P-loop containing nucleoside triphosphate hydrolases"/>
    <property type="match status" value="1"/>
</dbReference>
<dbReference type="Gene3D" id="3.40.50.300">
    <property type="entry name" value="P-loop containing nucleotide triphosphate hydrolases"/>
    <property type="match status" value="2"/>
</dbReference>
<sequence>MIQTSGGLDPRGAVWRRWEPHIHTPGTAMEDRFGSTSMEQYLDAVEAADPGVESLGITDYLLTRRYEEVLAAKDAGRLPNVGLLFCNIEIRLGIETKAGKPVNMHLLVSPDDPEHVQQINRFLSKLTFTFAKDTYCCTPDDLRRLGYAHDASIQDDEAALRAGVNQFKVNFDQLRALYDGTEWAQNNVLIAVAGSSNDGTAGLQDETASFAATRKEIEAFAQIIFTATPKNIEFWRGAGVLSVEDLDKKYGGPKPCLHGSDAHSLAKVAQPDQDRRCWIKGSATFEALRQACLEPRTRVHIGPTPPETDTPYSIVSVATPTLPWLTKHPQPINEGMVAIIGARGSGKTALADLIAHAGDSPHPIEGEQSFLIRARPYLGSATVRAAWSDGAESDRRLDQAPSDYAEVHYLTQQFVDRLCSSVAESDELLDEIKRVVFQAHPPESRLGADSFNALVQLRSSETQLAVQSLNQRLDRLSQDLLAERNWYMRRAGITKDLQKIKEELSKVDAARKQLIKPGGKERAEYYSRLTTVISTRETTIQGLTRKRQAFTKLQIEAERYKTQVFPQAVSDMQRAHGEALLTKEEWAKLLPSFADDPTTMLTAKQDEQSALIKVATDQASATPTIAMTVEELGACSLEALRAEQKNVGEQIGTDQKNAQRLQQLAKLQATHEARRTQLEEDQARAEQSPARLEGILAERAKLYERFFELITEQCNILADLYAPLDAKLQGASNSANKLRLKVVRSVDVDKWAHDIEALLDLRKNGEFRGRGALAEIAKEDLLPAWQTGTAAEAATAMEAFRNRYNQALLDQSSVDREAAEYEQWIVDLARRQYSTDHIHVHYSIEYEGVSITQLSPGTRGIVLLLLYLALDVEDARPLIVDQPEENLDPQSVYTELVALFRDARQRRQVIIVTHNANLVVNADVDQVIVASCTKHGGGQPPEFTYISGGLEDSAIRERVCKILEGGENAFKERARRLRVALNR</sequence>
<feature type="domain" description="ATPase AAA-type core" evidence="1">
    <location>
        <begin position="841"/>
        <end position="919"/>
    </location>
</feature>
<protein>
    <recommendedName>
        <fullName evidence="1">ATPase AAA-type core domain-containing protein</fullName>
    </recommendedName>
</protein>
<evidence type="ECO:0000259" key="1">
    <source>
        <dbReference type="Pfam" id="PF13304"/>
    </source>
</evidence>
<dbReference type="InterPro" id="IPR027417">
    <property type="entry name" value="P-loop_NTPase"/>
</dbReference>
<dbReference type="AlphaFoldDB" id="A0A1X0IQ13"/>
<keyword evidence="3" id="KW-1185">Reference proteome</keyword>